<dbReference type="AlphaFoldDB" id="A0A1Y1VQT6"/>
<evidence type="ECO:0000313" key="8">
    <source>
        <dbReference type="Proteomes" id="UP000193944"/>
    </source>
</evidence>
<sequence>HGWLLKPVNFDETKKYPLAFLIHGGPQGIWDDSFGYRWNVQSYAGEGYVVVAINFHGSLGYGEQFQRAVSRSWGNDSYDDLMKGLDYVLANYSFIDETKICGLGASYGGYMVSIYLFIYLIINIYIYLFIFIYLFNN</sequence>
<dbReference type="PANTHER" id="PTHR42776:SF13">
    <property type="entry name" value="DIPEPTIDYL-PEPTIDASE 5"/>
    <property type="match status" value="1"/>
</dbReference>
<evidence type="ECO:0000256" key="3">
    <source>
        <dbReference type="ARBA" id="ARBA00022801"/>
    </source>
</evidence>
<dbReference type="PANTHER" id="PTHR42776">
    <property type="entry name" value="SERINE PEPTIDASE S9 FAMILY MEMBER"/>
    <property type="match status" value="1"/>
</dbReference>
<dbReference type="InterPro" id="IPR001375">
    <property type="entry name" value="Peptidase_S9_cat"/>
</dbReference>
<name>A0A1Y1VQT6_9FUNG</name>
<protein>
    <recommendedName>
        <fullName evidence="4">Dipeptidyl-peptidase V</fullName>
    </recommendedName>
</protein>
<evidence type="ECO:0000256" key="2">
    <source>
        <dbReference type="ARBA" id="ARBA00022729"/>
    </source>
</evidence>
<dbReference type="Proteomes" id="UP000193944">
    <property type="component" value="Unassembled WGS sequence"/>
</dbReference>
<dbReference type="EMBL" id="MCFG01000640">
    <property type="protein sequence ID" value="ORX63396.1"/>
    <property type="molecule type" value="Genomic_DNA"/>
</dbReference>
<organism evidence="7 8">
    <name type="scientific">Anaeromyces robustus</name>
    <dbReference type="NCBI Taxonomy" id="1754192"/>
    <lineage>
        <taxon>Eukaryota</taxon>
        <taxon>Fungi</taxon>
        <taxon>Fungi incertae sedis</taxon>
        <taxon>Chytridiomycota</taxon>
        <taxon>Chytridiomycota incertae sedis</taxon>
        <taxon>Neocallimastigomycetes</taxon>
        <taxon>Neocallimastigales</taxon>
        <taxon>Neocallimastigaceae</taxon>
        <taxon>Anaeromyces</taxon>
    </lineage>
</organism>
<dbReference type="SUPFAM" id="SSF53474">
    <property type="entry name" value="alpha/beta-Hydrolases"/>
    <property type="match status" value="1"/>
</dbReference>
<reference evidence="7 8" key="2">
    <citation type="submission" date="2016-08" db="EMBL/GenBank/DDBJ databases">
        <title>Pervasive Adenine N6-methylation of Active Genes in Fungi.</title>
        <authorList>
            <consortium name="DOE Joint Genome Institute"/>
            <person name="Mondo S.J."/>
            <person name="Dannebaum R.O."/>
            <person name="Kuo R.C."/>
            <person name="Labutti K."/>
            <person name="Haridas S."/>
            <person name="Kuo A."/>
            <person name="Salamov A."/>
            <person name="Ahrendt S.R."/>
            <person name="Lipzen A."/>
            <person name="Sullivan W."/>
            <person name="Andreopoulos W.B."/>
            <person name="Clum A."/>
            <person name="Lindquist E."/>
            <person name="Daum C."/>
            <person name="Ramamoorthy G.K."/>
            <person name="Gryganskyi A."/>
            <person name="Culley D."/>
            <person name="Magnuson J.K."/>
            <person name="James T.Y."/>
            <person name="O'Malley M.A."/>
            <person name="Stajich J.E."/>
            <person name="Spatafora J.W."/>
            <person name="Visel A."/>
            <person name="Grigoriev I.V."/>
        </authorList>
    </citation>
    <scope>NUCLEOTIDE SEQUENCE [LARGE SCALE GENOMIC DNA]</scope>
    <source>
        <strain evidence="7 8">S4</strain>
    </source>
</reference>
<keyword evidence="5" id="KW-0812">Transmembrane</keyword>
<proteinExistence type="inferred from homology"/>
<evidence type="ECO:0000313" key="7">
    <source>
        <dbReference type="EMBL" id="ORX63396.1"/>
    </source>
</evidence>
<evidence type="ECO:0000256" key="4">
    <source>
        <dbReference type="ARBA" id="ARBA00032829"/>
    </source>
</evidence>
<dbReference type="OrthoDB" id="416344at2759"/>
<dbReference type="Pfam" id="PF00326">
    <property type="entry name" value="Peptidase_S9"/>
    <property type="match status" value="1"/>
</dbReference>
<feature type="transmembrane region" description="Helical" evidence="5">
    <location>
        <begin position="114"/>
        <end position="135"/>
    </location>
</feature>
<evidence type="ECO:0000256" key="1">
    <source>
        <dbReference type="ARBA" id="ARBA00010040"/>
    </source>
</evidence>
<evidence type="ECO:0000256" key="5">
    <source>
        <dbReference type="SAM" id="Phobius"/>
    </source>
</evidence>
<comment type="caution">
    <text evidence="7">The sequence shown here is derived from an EMBL/GenBank/DDBJ whole genome shotgun (WGS) entry which is preliminary data.</text>
</comment>
<dbReference type="GO" id="GO:0006508">
    <property type="term" value="P:proteolysis"/>
    <property type="evidence" value="ECO:0007669"/>
    <property type="project" value="InterPro"/>
</dbReference>
<keyword evidence="8" id="KW-1185">Reference proteome</keyword>
<dbReference type="Gene3D" id="3.40.50.1820">
    <property type="entry name" value="alpha/beta hydrolase"/>
    <property type="match status" value="1"/>
</dbReference>
<dbReference type="STRING" id="1754192.A0A1Y1VQT6"/>
<dbReference type="GO" id="GO:0004252">
    <property type="term" value="F:serine-type endopeptidase activity"/>
    <property type="evidence" value="ECO:0007669"/>
    <property type="project" value="TreeGrafter"/>
</dbReference>
<feature type="domain" description="Peptidase S9 prolyl oligopeptidase catalytic" evidence="6">
    <location>
        <begin position="36"/>
        <end position="115"/>
    </location>
</feature>
<keyword evidence="5" id="KW-0472">Membrane</keyword>
<keyword evidence="5" id="KW-1133">Transmembrane helix</keyword>
<reference evidence="7 8" key="1">
    <citation type="submission" date="2016-08" db="EMBL/GenBank/DDBJ databases">
        <title>A Parts List for Fungal Cellulosomes Revealed by Comparative Genomics.</title>
        <authorList>
            <consortium name="DOE Joint Genome Institute"/>
            <person name="Haitjema C.H."/>
            <person name="Gilmore S.P."/>
            <person name="Henske J.K."/>
            <person name="Solomon K.V."/>
            <person name="De Groot R."/>
            <person name="Kuo A."/>
            <person name="Mondo S.J."/>
            <person name="Salamov A.A."/>
            <person name="Labutti K."/>
            <person name="Zhao Z."/>
            <person name="Chiniquy J."/>
            <person name="Barry K."/>
            <person name="Brewer H.M."/>
            <person name="Purvine S.O."/>
            <person name="Wright A.T."/>
            <person name="Boxma B."/>
            <person name="Van Alen T."/>
            <person name="Hackstein J.H."/>
            <person name="Baker S.E."/>
            <person name="Grigoriev I.V."/>
            <person name="O'Malley M.A."/>
        </authorList>
    </citation>
    <scope>NUCLEOTIDE SEQUENCE [LARGE SCALE GENOMIC DNA]</scope>
    <source>
        <strain evidence="7 8">S4</strain>
    </source>
</reference>
<keyword evidence="2" id="KW-0732">Signal</keyword>
<feature type="non-terminal residue" evidence="7">
    <location>
        <position position="1"/>
    </location>
</feature>
<keyword evidence="3 7" id="KW-0378">Hydrolase</keyword>
<comment type="similarity">
    <text evidence="1">Belongs to the peptidase S9C family.</text>
</comment>
<dbReference type="InterPro" id="IPR029058">
    <property type="entry name" value="AB_hydrolase_fold"/>
</dbReference>
<gene>
    <name evidence="7" type="ORF">BCR32DRAFT_213688</name>
</gene>
<accession>A0A1Y1VQT6</accession>
<evidence type="ECO:0000259" key="6">
    <source>
        <dbReference type="Pfam" id="PF00326"/>
    </source>
</evidence>